<evidence type="ECO:0000313" key="9">
    <source>
        <dbReference type="EMBL" id="UVI35065.1"/>
    </source>
</evidence>
<feature type="compositionally biased region" description="Polar residues" evidence="7">
    <location>
        <begin position="1"/>
        <end position="12"/>
    </location>
</feature>
<dbReference type="PANTHER" id="PTHR43643:SF3">
    <property type="entry name" value="HISTIDINOL-PHOSPHATE AMINOTRANSFERASE"/>
    <property type="match status" value="1"/>
</dbReference>
<dbReference type="RefSeq" id="WP_265417738.1">
    <property type="nucleotide sequence ID" value="NZ_CP093443.1"/>
</dbReference>
<evidence type="ECO:0000313" key="10">
    <source>
        <dbReference type="Proteomes" id="UP001064879"/>
    </source>
</evidence>
<organism evidence="9 10">
    <name type="scientific">Brevibacterium spongiae</name>
    <dbReference type="NCBI Taxonomy" id="2909672"/>
    <lineage>
        <taxon>Bacteria</taxon>
        <taxon>Bacillati</taxon>
        <taxon>Actinomycetota</taxon>
        <taxon>Actinomycetes</taxon>
        <taxon>Micrococcales</taxon>
        <taxon>Brevibacteriaceae</taxon>
        <taxon>Brevibacterium</taxon>
    </lineage>
</organism>
<keyword evidence="4 6" id="KW-0808">Transferase</keyword>
<dbReference type="InterPro" id="IPR004839">
    <property type="entry name" value="Aminotransferase_I/II_large"/>
</dbReference>
<dbReference type="Proteomes" id="UP001064879">
    <property type="component" value="Chromosome"/>
</dbReference>
<keyword evidence="6" id="KW-0368">Histidine biosynthesis</keyword>
<keyword evidence="3 6" id="KW-0032">Aminotransferase</keyword>
<dbReference type="InterPro" id="IPR005861">
    <property type="entry name" value="HisP_aminotrans"/>
</dbReference>
<comment type="pathway">
    <text evidence="6">Amino-acid biosynthesis; L-histidine biosynthesis; L-histidine from 5-phospho-alpha-D-ribose 1-diphosphate: step 7/9.</text>
</comment>
<dbReference type="InterPro" id="IPR015422">
    <property type="entry name" value="PyrdxlP-dep_Trfase_small"/>
</dbReference>
<name>A0ABY5SLA7_9MICO</name>
<evidence type="ECO:0000256" key="2">
    <source>
        <dbReference type="ARBA" id="ARBA00011738"/>
    </source>
</evidence>
<dbReference type="SUPFAM" id="SSF53383">
    <property type="entry name" value="PLP-dependent transferases"/>
    <property type="match status" value="1"/>
</dbReference>
<dbReference type="EC" id="2.6.1.9" evidence="6"/>
<comment type="similarity">
    <text evidence="6">Belongs to the class-II pyridoxal-phosphate-dependent aminotransferase family. Histidinol-phosphate aminotransferase subfamily.</text>
</comment>
<dbReference type="NCBIfam" id="NF002878">
    <property type="entry name" value="PRK03321.1"/>
    <property type="match status" value="1"/>
</dbReference>
<evidence type="ECO:0000256" key="5">
    <source>
        <dbReference type="ARBA" id="ARBA00022898"/>
    </source>
</evidence>
<feature type="region of interest" description="Disordered" evidence="7">
    <location>
        <begin position="1"/>
        <end position="31"/>
    </location>
</feature>
<sequence length="369" mass="39902">MNAENPDSSAPSTPRLRAALDTFPPYIPGKPPREVTGLRPFKLSSNENFLSPLPEVLDAMVAHAKDPAHYPDDAAVALREELAKRLGVGLDELVVTTGASELLVALTQITSDATTEAIYPWPSFEMYPQTTGLAGSARIEVPLSADGRHDLDAMAEAITDRTTLIILCSPNNPTGPVLRDAELRSFLDRVPDHVLVALDEAYWEFATAPERVRGLELVKDYENLVLLRTFSKAHGLAGLRVGYAVAHPAVISGLLKAVIPFGVTDMSQAAALESLRHWDAVLERAAQIAAARDAFAAALRDQGWDVPEAQANYVWLPLGEKSAAFEDACVEQAVAVRNLGAGVRISIGEDEALARVLEIAERFRAEHFS</sequence>
<keyword evidence="5 6" id="KW-0663">Pyridoxal phosphate</keyword>
<proteinExistence type="inferred from homology"/>
<dbReference type="InterPro" id="IPR015421">
    <property type="entry name" value="PyrdxlP-dep_Trfase_major"/>
</dbReference>
<evidence type="ECO:0000256" key="3">
    <source>
        <dbReference type="ARBA" id="ARBA00022576"/>
    </source>
</evidence>
<keyword evidence="6" id="KW-0028">Amino-acid biosynthesis</keyword>
<evidence type="ECO:0000256" key="7">
    <source>
        <dbReference type="SAM" id="MobiDB-lite"/>
    </source>
</evidence>
<evidence type="ECO:0000256" key="4">
    <source>
        <dbReference type="ARBA" id="ARBA00022679"/>
    </source>
</evidence>
<evidence type="ECO:0000259" key="8">
    <source>
        <dbReference type="Pfam" id="PF00155"/>
    </source>
</evidence>
<dbReference type="InterPro" id="IPR024892">
    <property type="entry name" value="ArAT"/>
</dbReference>
<evidence type="ECO:0000256" key="6">
    <source>
        <dbReference type="HAMAP-Rule" id="MF_01023"/>
    </source>
</evidence>
<keyword evidence="10" id="KW-1185">Reference proteome</keyword>
<dbReference type="Pfam" id="PF00155">
    <property type="entry name" value="Aminotran_1_2"/>
    <property type="match status" value="1"/>
</dbReference>
<feature type="modified residue" description="N6-(pyridoxal phosphate)lysine" evidence="6">
    <location>
        <position position="232"/>
    </location>
</feature>
<dbReference type="GO" id="GO:0004400">
    <property type="term" value="F:histidinol-phosphate transaminase activity"/>
    <property type="evidence" value="ECO:0007669"/>
    <property type="project" value="UniProtKB-EC"/>
</dbReference>
<dbReference type="PANTHER" id="PTHR43643">
    <property type="entry name" value="HISTIDINOL-PHOSPHATE AMINOTRANSFERASE 2"/>
    <property type="match status" value="1"/>
</dbReference>
<gene>
    <name evidence="6" type="primary">hisC</name>
    <name evidence="9" type="ORF">L1F31_13190</name>
</gene>
<reference evidence="9" key="1">
    <citation type="submission" date="2022-03" db="EMBL/GenBank/DDBJ databases">
        <title>Brevibacterium spongiae sp. nov., isolated from marine sponge.</title>
        <authorList>
            <person name="Li Z."/>
            <person name="Zhang M."/>
        </authorList>
    </citation>
    <scope>NUCLEOTIDE SEQUENCE</scope>
    <source>
        <strain evidence="9">WHS-Z9</strain>
    </source>
</reference>
<feature type="domain" description="Aminotransferase class I/classII large" evidence="8">
    <location>
        <begin position="41"/>
        <end position="358"/>
    </location>
</feature>
<evidence type="ECO:0000256" key="1">
    <source>
        <dbReference type="ARBA" id="ARBA00001933"/>
    </source>
</evidence>
<protein>
    <recommendedName>
        <fullName evidence="6">Histidinol-phosphate aminotransferase</fullName>
        <ecNumber evidence="6">2.6.1.9</ecNumber>
    </recommendedName>
    <alternativeName>
        <fullName evidence="6">Imidazole acetol-phosphate transaminase</fullName>
    </alternativeName>
</protein>
<dbReference type="InterPro" id="IPR050106">
    <property type="entry name" value="HistidinolP_aminotransfase"/>
</dbReference>
<accession>A0ABY5SLA7</accession>
<comment type="cofactor">
    <cofactor evidence="1 6">
        <name>pyridoxal 5'-phosphate</name>
        <dbReference type="ChEBI" id="CHEBI:597326"/>
    </cofactor>
</comment>
<dbReference type="Gene3D" id="3.40.640.10">
    <property type="entry name" value="Type I PLP-dependent aspartate aminotransferase-like (Major domain)"/>
    <property type="match status" value="1"/>
</dbReference>
<dbReference type="InterPro" id="IPR015424">
    <property type="entry name" value="PyrdxlP-dep_Trfase"/>
</dbReference>
<dbReference type="Gene3D" id="3.90.1150.10">
    <property type="entry name" value="Aspartate Aminotransferase, domain 1"/>
    <property type="match status" value="1"/>
</dbReference>
<dbReference type="EMBL" id="CP093443">
    <property type="protein sequence ID" value="UVI35065.1"/>
    <property type="molecule type" value="Genomic_DNA"/>
</dbReference>
<comment type="subunit">
    <text evidence="2 6">Homodimer.</text>
</comment>
<comment type="catalytic activity">
    <reaction evidence="6">
        <text>L-histidinol phosphate + 2-oxoglutarate = 3-(imidazol-4-yl)-2-oxopropyl phosphate + L-glutamate</text>
        <dbReference type="Rhea" id="RHEA:23744"/>
        <dbReference type="ChEBI" id="CHEBI:16810"/>
        <dbReference type="ChEBI" id="CHEBI:29985"/>
        <dbReference type="ChEBI" id="CHEBI:57766"/>
        <dbReference type="ChEBI" id="CHEBI:57980"/>
        <dbReference type="EC" id="2.6.1.9"/>
    </reaction>
</comment>
<dbReference type="HAMAP" id="MF_01023">
    <property type="entry name" value="HisC_aminotrans_2"/>
    <property type="match status" value="1"/>
</dbReference>
<dbReference type="CDD" id="cd00609">
    <property type="entry name" value="AAT_like"/>
    <property type="match status" value="1"/>
</dbReference>